<reference evidence="13 14" key="1">
    <citation type="submission" date="2016-11" db="EMBL/GenBank/DDBJ databases">
        <authorList>
            <person name="Jaros S."/>
            <person name="Januszkiewicz K."/>
            <person name="Wedrychowicz H."/>
        </authorList>
    </citation>
    <scope>NUCLEOTIDE SEQUENCE [LARGE SCALE GENOMIC DNA]</scope>
    <source>
        <strain evidence="13 14">CGMCC 1.10190</strain>
    </source>
</reference>
<gene>
    <name evidence="11" type="primary">nadD</name>
    <name evidence="13" type="ORF">SAMN04488135_101596</name>
</gene>
<evidence type="ECO:0000256" key="11">
    <source>
        <dbReference type="HAMAP-Rule" id="MF_00244"/>
    </source>
</evidence>
<keyword evidence="4 11" id="KW-0662">Pyridine nucleotide biosynthesis</keyword>
<sequence>MAIRKTGLLGGSFDPVHLAHIALAESARRTLGLDEVQLIPAADPWQRAPLAATGQQRLEMLEIATRAHPHLHVNPVEIQRGGPTYTIDTVRELPRNIDYYWILGADQLRNFCTWQCWREIAGLVTLAVAQRPGAHLAPPRALTEHLRESGGRLIQLPFAPTAISATLIRERLAAGEPTDGMLDLAVAQYIQQNGLYPAPVA</sequence>
<dbReference type="Proteomes" id="UP000184226">
    <property type="component" value="Unassembled WGS sequence"/>
</dbReference>
<comment type="function">
    <text evidence="1 11">Catalyzes the reversible adenylation of nicotinate mononucleotide (NaMN) to nicotinic acid adenine dinucleotide (NaAD).</text>
</comment>
<keyword evidence="7 11" id="KW-0547">Nucleotide-binding</keyword>
<dbReference type="EMBL" id="FQXE01000001">
    <property type="protein sequence ID" value="SHG91963.1"/>
    <property type="molecule type" value="Genomic_DNA"/>
</dbReference>
<keyword evidence="14" id="KW-1185">Reference proteome</keyword>
<dbReference type="EC" id="2.7.7.18" evidence="11"/>
<evidence type="ECO:0000256" key="9">
    <source>
        <dbReference type="ARBA" id="ARBA00023027"/>
    </source>
</evidence>
<dbReference type="RefSeq" id="WP_178372252.1">
    <property type="nucleotide sequence ID" value="NZ_FQXE01000001.1"/>
</dbReference>
<keyword evidence="6 11" id="KW-0548">Nucleotidyltransferase</keyword>
<dbReference type="PANTHER" id="PTHR39321">
    <property type="entry name" value="NICOTINATE-NUCLEOTIDE ADENYLYLTRANSFERASE-RELATED"/>
    <property type="match status" value="1"/>
</dbReference>
<dbReference type="Gene3D" id="3.40.50.620">
    <property type="entry name" value="HUPs"/>
    <property type="match status" value="1"/>
</dbReference>
<evidence type="ECO:0000256" key="7">
    <source>
        <dbReference type="ARBA" id="ARBA00022741"/>
    </source>
</evidence>
<dbReference type="GO" id="GO:0005524">
    <property type="term" value="F:ATP binding"/>
    <property type="evidence" value="ECO:0007669"/>
    <property type="project" value="UniProtKB-KW"/>
</dbReference>
<accession>A0A1M5NSM1</accession>
<evidence type="ECO:0000259" key="12">
    <source>
        <dbReference type="Pfam" id="PF01467"/>
    </source>
</evidence>
<proteinExistence type="inferred from homology"/>
<evidence type="ECO:0000256" key="6">
    <source>
        <dbReference type="ARBA" id="ARBA00022695"/>
    </source>
</evidence>
<dbReference type="CDD" id="cd02165">
    <property type="entry name" value="NMNAT"/>
    <property type="match status" value="1"/>
</dbReference>
<keyword evidence="8 11" id="KW-0067">ATP-binding</keyword>
<dbReference type="AlphaFoldDB" id="A0A1M5NSM1"/>
<comment type="catalytic activity">
    <reaction evidence="10 11">
        <text>nicotinate beta-D-ribonucleotide + ATP + H(+) = deamido-NAD(+) + diphosphate</text>
        <dbReference type="Rhea" id="RHEA:22860"/>
        <dbReference type="ChEBI" id="CHEBI:15378"/>
        <dbReference type="ChEBI" id="CHEBI:30616"/>
        <dbReference type="ChEBI" id="CHEBI:33019"/>
        <dbReference type="ChEBI" id="CHEBI:57502"/>
        <dbReference type="ChEBI" id="CHEBI:58437"/>
        <dbReference type="EC" id="2.7.7.18"/>
    </reaction>
</comment>
<dbReference type="InterPro" id="IPR004821">
    <property type="entry name" value="Cyt_trans-like"/>
</dbReference>
<keyword evidence="5 11" id="KW-0808">Transferase</keyword>
<keyword evidence="9 11" id="KW-0520">NAD</keyword>
<evidence type="ECO:0000256" key="10">
    <source>
        <dbReference type="ARBA" id="ARBA00048721"/>
    </source>
</evidence>
<evidence type="ECO:0000313" key="14">
    <source>
        <dbReference type="Proteomes" id="UP000184226"/>
    </source>
</evidence>
<evidence type="ECO:0000256" key="2">
    <source>
        <dbReference type="ARBA" id="ARBA00005019"/>
    </source>
</evidence>
<dbReference type="STRING" id="658167.SAMN04488135_101596"/>
<dbReference type="InterPro" id="IPR014729">
    <property type="entry name" value="Rossmann-like_a/b/a_fold"/>
</dbReference>
<dbReference type="GO" id="GO:0009435">
    <property type="term" value="P:NAD+ biosynthetic process"/>
    <property type="evidence" value="ECO:0007669"/>
    <property type="project" value="UniProtKB-UniRule"/>
</dbReference>
<evidence type="ECO:0000256" key="4">
    <source>
        <dbReference type="ARBA" id="ARBA00022642"/>
    </source>
</evidence>
<dbReference type="InterPro" id="IPR005248">
    <property type="entry name" value="NadD/NMNAT"/>
</dbReference>
<dbReference type="Pfam" id="PF01467">
    <property type="entry name" value="CTP_transf_like"/>
    <property type="match status" value="1"/>
</dbReference>
<dbReference type="UniPathway" id="UPA00253">
    <property type="reaction ID" value="UER00332"/>
</dbReference>
<evidence type="ECO:0000256" key="5">
    <source>
        <dbReference type="ARBA" id="ARBA00022679"/>
    </source>
</evidence>
<dbReference type="SUPFAM" id="SSF52374">
    <property type="entry name" value="Nucleotidylyl transferase"/>
    <property type="match status" value="1"/>
</dbReference>
<name>A0A1M5NSM1_9BURK</name>
<protein>
    <recommendedName>
        <fullName evidence="11">Probable nicotinate-nucleotide adenylyltransferase</fullName>
        <ecNumber evidence="11">2.7.7.18</ecNumber>
    </recommendedName>
    <alternativeName>
        <fullName evidence="11">Deamido-NAD(+) diphosphorylase</fullName>
    </alternativeName>
    <alternativeName>
        <fullName evidence="11">Deamido-NAD(+) pyrophosphorylase</fullName>
    </alternativeName>
    <alternativeName>
        <fullName evidence="11">Nicotinate mononucleotide adenylyltransferase</fullName>
        <shortName evidence="11">NaMN adenylyltransferase</shortName>
    </alternativeName>
</protein>
<evidence type="ECO:0000256" key="1">
    <source>
        <dbReference type="ARBA" id="ARBA00002324"/>
    </source>
</evidence>
<comment type="pathway">
    <text evidence="2 11">Cofactor biosynthesis; NAD(+) biosynthesis; deamido-NAD(+) from nicotinate D-ribonucleotide: step 1/1.</text>
</comment>
<evidence type="ECO:0000256" key="8">
    <source>
        <dbReference type="ARBA" id="ARBA00022840"/>
    </source>
</evidence>
<feature type="domain" description="Cytidyltransferase-like" evidence="12">
    <location>
        <begin position="8"/>
        <end position="171"/>
    </location>
</feature>
<dbReference type="NCBIfam" id="TIGR00482">
    <property type="entry name" value="nicotinate (nicotinamide) nucleotide adenylyltransferase"/>
    <property type="match status" value="1"/>
</dbReference>
<dbReference type="GO" id="GO:0004515">
    <property type="term" value="F:nicotinate-nucleotide adenylyltransferase activity"/>
    <property type="evidence" value="ECO:0007669"/>
    <property type="project" value="UniProtKB-UniRule"/>
</dbReference>
<evidence type="ECO:0000256" key="3">
    <source>
        <dbReference type="ARBA" id="ARBA00009014"/>
    </source>
</evidence>
<dbReference type="HAMAP" id="MF_00244">
    <property type="entry name" value="NaMN_adenylyltr"/>
    <property type="match status" value="1"/>
</dbReference>
<evidence type="ECO:0000313" key="13">
    <source>
        <dbReference type="EMBL" id="SHG91963.1"/>
    </source>
</evidence>
<comment type="similarity">
    <text evidence="3 11">Belongs to the NadD family.</text>
</comment>
<dbReference type="NCBIfam" id="TIGR00125">
    <property type="entry name" value="cyt_tran_rel"/>
    <property type="match status" value="1"/>
</dbReference>
<dbReference type="PANTHER" id="PTHR39321:SF3">
    <property type="entry name" value="PHOSPHOPANTETHEINE ADENYLYLTRANSFERASE"/>
    <property type="match status" value="1"/>
</dbReference>
<organism evidence="13 14">
    <name type="scientific">Pollutimonas bauzanensis</name>
    <dbReference type="NCBI Taxonomy" id="658167"/>
    <lineage>
        <taxon>Bacteria</taxon>
        <taxon>Pseudomonadati</taxon>
        <taxon>Pseudomonadota</taxon>
        <taxon>Betaproteobacteria</taxon>
        <taxon>Burkholderiales</taxon>
        <taxon>Alcaligenaceae</taxon>
        <taxon>Pollutimonas</taxon>
    </lineage>
</organism>